<dbReference type="PANTHER" id="PTHR31891:SF1">
    <property type="entry name" value="FORMAMIDASE C869.04-RELATED"/>
    <property type="match status" value="1"/>
</dbReference>
<evidence type="ECO:0000313" key="1">
    <source>
        <dbReference type="EMBL" id="MPM71339.1"/>
    </source>
</evidence>
<evidence type="ECO:0008006" key="2">
    <source>
        <dbReference type="Google" id="ProtNLM"/>
    </source>
</evidence>
<name>A0A645C133_9ZZZZ</name>
<dbReference type="SUPFAM" id="SSF141130">
    <property type="entry name" value="Acetamidase/Formamidase-like"/>
    <property type="match status" value="1"/>
</dbReference>
<sequence>MYIEGAEVSDILKIEILDIRVAEEGTMRVRPNVGALGDVITHDQIKKVPIQDGKAIFNEKIEIPINPMIGVIGTAPTEGEIHNMVPDYHGGNMDCNRIVKGSILYLPVNVKGALLSIGDLHAVMGDGEVAICGLEIPGEVEVKINVLKGKTMPLPMLVQGEHIMTIASAKTLDEASKMATHNMHKFMTENLNVNVNEAAMLLSLVGNLRICQIVDPLKTTRMEMPLSILEKYNLNY</sequence>
<dbReference type="GO" id="GO:0016811">
    <property type="term" value="F:hydrolase activity, acting on carbon-nitrogen (but not peptide) bonds, in linear amides"/>
    <property type="evidence" value="ECO:0007669"/>
    <property type="project" value="InterPro"/>
</dbReference>
<dbReference type="InterPro" id="IPR004304">
    <property type="entry name" value="FmdA_AmdA"/>
</dbReference>
<dbReference type="AlphaFoldDB" id="A0A645C133"/>
<dbReference type="EMBL" id="VSSQ01024049">
    <property type="protein sequence ID" value="MPM71339.1"/>
    <property type="molecule type" value="Genomic_DNA"/>
</dbReference>
<dbReference type="Gene3D" id="3.10.28.20">
    <property type="entry name" value="Acetamidase/Formamidase-like domains"/>
    <property type="match status" value="1"/>
</dbReference>
<reference evidence="1" key="1">
    <citation type="submission" date="2019-08" db="EMBL/GenBank/DDBJ databases">
        <authorList>
            <person name="Kucharzyk K."/>
            <person name="Murdoch R.W."/>
            <person name="Higgins S."/>
            <person name="Loffler F."/>
        </authorList>
    </citation>
    <scope>NUCLEOTIDE SEQUENCE</scope>
</reference>
<dbReference type="Gene3D" id="2.60.120.580">
    <property type="entry name" value="Acetamidase/Formamidase-like domains"/>
    <property type="match status" value="1"/>
</dbReference>
<organism evidence="1">
    <name type="scientific">bioreactor metagenome</name>
    <dbReference type="NCBI Taxonomy" id="1076179"/>
    <lineage>
        <taxon>unclassified sequences</taxon>
        <taxon>metagenomes</taxon>
        <taxon>ecological metagenomes</taxon>
    </lineage>
</organism>
<dbReference type="Gene3D" id="2.40.10.120">
    <property type="match status" value="1"/>
</dbReference>
<comment type="caution">
    <text evidence="1">The sequence shown here is derived from an EMBL/GenBank/DDBJ whole genome shotgun (WGS) entry which is preliminary data.</text>
</comment>
<gene>
    <name evidence="1" type="ORF">SDC9_118303</name>
</gene>
<dbReference type="PANTHER" id="PTHR31891">
    <property type="entry name" value="FORMAMIDASE C869.04-RELATED"/>
    <property type="match status" value="1"/>
</dbReference>
<accession>A0A645C133</accession>
<protein>
    <recommendedName>
        <fullName evidence="2">Formamidase</fullName>
    </recommendedName>
</protein>
<proteinExistence type="predicted"/>
<dbReference type="Pfam" id="PF03069">
    <property type="entry name" value="FmdA_AmdA"/>
    <property type="match status" value="1"/>
</dbReference>